<name>A0A8S1XS73_9CILI</name>
<accession>A0A8S1XS73</accession>
<dbReference type="AlphaFoldDB" id="A0A8S1XS73"/>
<evidence type="ECO:0000313" key="2">
    <source>
        <dbReference type="Proteomes" id="UP000689195"/>
    </source>
</evidence>
<comment type="caution">
    <text evidence="1">The sequence shown here is derived from an EMBL/GenBank/DDBJ whole genome shotgun (WGS) entry which is preliminary data.</text>
</comment>
<sequence length="36" mass="4124">MFLNQLLTNQNQVGLFDSLETITTNENSLSQDLHPF</sequence>
<evidence type="ECO:0000313" key="1">
    <source>
        <dbReference type="EMBL" id="CAD8204326.1"/>
    </source>
</evidence>
<dbReference type="Proteomes" id="UP000689195">
    <property type="component" value="Unassembled WGS sequence"/>
</dbReference>
<reference evidence="1" key="1">
    <citation type="submission" date="2021-01" db="EMBL/GenBank/DDBJ databases">
        <authorList>
            <consortium name="Genoscope - CEA"/>
            <person name="William W."/>
        </authorList>
    </citation>
    <scope>NUCLEOTIDE SEQUENCE</scope>
</reference>
<proteinExistence type="predicted"/>
<protein>
    <submittedName>
        <fullName evidence="1">Uncharacterized protein</fullName>
    </submittedName>
</protein>
<dbReference type="EMBL" id="CAJJDO010000137">
    <property type="protein sequence ID" value="CAD8204326.1"/>
    <property type="molecule type" value="Genomic_DNA"/>
</dbReference>
<keyword evidence="2" id="KW-1185">Reference proteome</keyword>
<organism evidence="1 2">
    <name type="scientific">Paramecium pentaurelia</name>
    <dbReference type="NCBI Taxonomy" id="43138"/>
    <lineage>
        <taxon>Eukaryota</taxon>
        <taxon>Sar</taxon>
        <taxon>Alveolata</taxon>
        <taxon>Ciliophora</taxon>
        <taxon>Intramacronucleata</taxon>
        <taxon>Oligohymenophorea</taxon>
        <taxon>Peniculida</taxon>
        <taxon>Parameciidae</taxon>
        <taxon>Paramecium</taxon>
    </lineage>
</organism>
<gene>
    <name evidence="1" type="ORF">PPENT_87.1.T1370006</name>
</gene>